<sequence>MQLLRSSSHLADDTSNLLHKRGKIYSCMTPVVTQFGIVLKEEKLKDNNVLLGKNFGKTLKDSKYVGLYNNLVQRTLSANNADDDSELRLILKALTYLCK</sequence>
<name>A0ABQ9I990_9NEOP</name>
<gene>
    <name evidence="1" type="ORF">PR048_005776</name>
</gene>
<proteinExistence type="predicted"/>
<keyword evidence="2" id="KW-1185">Reference proteome</keyword>
<protein>
    <submittedName>
        <fullName evidence="1">Uncharacterized protein</fullName>
    </submittedName>
</protein>
<feature type="non-terminal residue" evidence="1">
    <location>
        <position position="99"/>
    </location>
</feature>
<accession>A0ABQ9I990</accession>
<evidence type="ECO:0000313" key="1">
    <source>
        <dbReference type="EMBL" id="KAJ8893191.1"/>
    </source>
</evidence>
<reference evidence="1 2" key="1">
    <citation type="submission" date="2023-02" db="EMBL/GenBank/DDBJ databases">
        <title>LHISI_Scaffold_Assembly.</title>
        <authorList>
            <person name="Stuart O.P."/>
            <person name="Cleave R."/>
            <person name="Magrath M.J.L."/>
            <person name="Mikheyev A.S."/>
        </authorList>
    </citation>
    <scope>NUCLEOTIDE SEQUENCE [LARGE SCALE GENOMIC DNA]</scope>
    <source>
        <strain evidence="1">Daus_M_001</strain>
        <tissue evidence="1">Leg muscle</tissue>
    </source>
</reference>
<dbReference type="EMBL" id="JARBHB010000002">
    <property type="protein sequence ID" value="KAJ8893191.1"/>
    <property type="molecule type" value="Genomic_DNA"/>
</dbReference>
<evidence type="ECO:0000313" key="2">
    <source>
        <dbReference type="Proteomes" id="UP001159363"/>
    </source>
</evidence>
<organism evidence="1 2">
    <name type="scientific">Dryococelus australis</name>
    <dbReference type="NCBI Taxonomy" id="614101"/>
    <lineage>
        <taxon>Eukaryota</taxon>
        <taxon>Metazoa</taxon>
        <taxon>Ecdysozoa</taxon>
        <taxon>Arthropoda</taxon>
        <taxon>Hexapoda</taxon>
        <taxon>Insecta</taxon>
        <taxon>Pterygota</taxon>
        <taxon>Neoptera</taxon>
        <taxon>Polyneoptera</taxon>
        <taxon>Phasmatodea</taxon>
        <taxon>Verophasmatodea</taxon>
        <taxon>Anareolatae</taxon>
        <taxon>Phasmatidae</taxon>
        <taxon>Eurycanthinae</taxon>
        <taxon>Dryococelus</taxon>
    </lineage>
</organism>
<comment type="caution">
    <text evidence="1">The sequence shown here is derived from an EMBL/GenBank/DDBJ whole genome shotgun (WGS) entry which is preliminary data.</text>
</comment>
<dbReference type="Proteomes" id="UP001159363">
    <property type="component" value="Chromosome 2"/>
</dbReference>